<accession>A0A4U8YLI1</accession>
<protein>
    <submittedName>
        <fullName evidence="1">Uncharacterized protein</fullName>
    </submittedName>
</protein>
<name>A0A4U8YLI1_9BACT</name>
<dbReference type="EMBL" id="CAADHO010000001">
    <property type="protein sequence ID" value="VFQ42412.1"/>
    <property type="molecule type" value="Genomic_DNA"/>
</dbReference>
<evidence type="ECO:0000313" key="2">
    <source>
        <dbReference type="Proteomes" id="UP000507962"/>
    </source>
</evidence>
<dbReference type="RefSeq" id="WP_180136670.1">
    <property type="nucleotide sequence ID" value="NZ_CAADHO010000001.1"/>
</dbReference>
<organism evidence="1 2">
    <name type="scientific">Desulfoluna butyratoxydans</name>
    <dbReference type="NCBI Taxonomy" id="231438"/>
    <lineage>
        <taxon>Bacteria</taxon>
        <taxon>Pseudomonadati</taxon>
        <taxon>Thermodesulfobacteriota</taxon>
        <taxon>Desulfobacteria</taxon>
        <taxon>Desulfobacterales</taxon>
        <taxon>Desulfolunaceae</taxon>
        <taxon>Desulfoluna</taxon>
    </lineage>
</organism>
<evidence type="ECO:0000313" key="1">
    <source>
        <dbReference type="EMBL" id="VFQ42412.1"/>
    </source>
</evidence>
<reference evidence="1 2" key="1">
    <citation type="submission" date="2019-03" db="EMBL/GenBank/DDBJ databases">
        <authorList>
            <person name="Nijsse B."/>
        </authorList>
    </citation>
    <scope>NUCLEOTIDE SEQUENCE [LARGE SCALE GENOMIC DNA]</scope>
    <source>
        <strain evidence="1">Desulfoluna butyratoxydans MSL71</strain>
    </source>
</reference>
<keyword evidence="2" id="KW-1185">Reference proteome</keyword>
<dbReference type="AlphaFoldDB" id="A0A4U8YLI1"/>
<gene>
    <name evidence="1" type="ORF">MSL71_300</name>
</gene>
<sequence length="69" mass="7845">MHKQITYEVDTVKEIQATLERGSAIIDYLVGVVDRGETLTSSDIDWLTEKWGADIQECIKRIGTEGRYV</sequence>
<dbReference type="Proteomes" id="UP000507962">
    <property type="component" value="Unassembled WGS sequence"/>
</dbReference>
<proteinExistence type="predicted"/>